<keyword evidence="1" id="KW-0472">Membrane</keyword>
<dbReference type="RefSeq" id="WP_131776715.1">
    <property type="nucleotide sequence ID" value="NZ_BMOB01000005.1"/>
</dbReference>
<organism evidence="2 3">
    <name type="scientific">Legionella impletisoli</name>
    <dbReference type="NCBI Taxonomy" id="343510"/>
    <lineage>
        <taxon>Bacteria</taxon>
        <taxon>Pseudomonadati</taxon>
        <taxon>Pseudomonadota</taxon>
        <taxon>Gammaproteobacteria</taxon>
        <taxon>Legionellales</taxon>
        <taxon>Legionellaceae</taxon>
        <taxon>Legionella</taxon>
    </lineage>
</organism>
<sequence length="136" mass="15713">MFLTLGLIVLSTSILVFFSQEFVGVYKRITSLPGLKFLLPLVLASWLIEKYEPFELWFLLQCKEGFHYLLHALSGWLSIKQHSVHILQLFLLAIVPFLLLRAWEIKRKIPVPRPITTQVGLVLWIIAATILTIFKP</sequence>
<protein>
    <submittedName>
        <fullName evidence="2">Uncharacterized protein</fullName>
    </submittedName>
</protein>
<proteinExistence type="predicted"/>
<keyword evidence="3" id="KW-1185">Reference proteome</keyword>
<reference evidence="2" key="1">
    <citation type="journal article" date="2014" name="Int. J. Syst. Evol. Microbiol.">
        <title>Complete genome sequence of Corynebacterium casei LMG S-19264T (=DSM 44701T), isolated from a smear-ripened cheese.</title>
        <authorList>
            <consortium name="US DOE Joint Genome Institute (JGI-PGF)"/>
            <person name="Walter F."/>
            <person name="Albersmeier A."/>
            <person name="Kalinowski J."/>
            <person name="Ruckert C."/>
        </authorList>
    </citation>
    <scope>NUCLEOTIDE SEQUENCE</scope>
    <source>
        <strain evidence="2">JCM 13919</strain>
    </source>
</reference>
<evidence type="ECO:0000313" key="3">
    <source>
        <dbReference type="Proteomes" id="UP000630149"/>
    </source>
</evidence>
<feature type="transmembrane region" description="Helical" evidence="1">
    <location>
        <begin position="85"/>
        <end position="103"/>
    </location>
</feature>
<accession>A0A917JTW5</accession>
<gene>
    <name evidence="2" type="ORF">GCM10007966_12980</name>
</gene>
<dbReference type="AlphaFoldDB" id="A0A917JTW5"/>
<keyword evidence="1" id="KW-0812">Transmembrane</keyword>
<feature type="transmembrane region" description="Helical" evidence="1">
    <location>
        <begin position="29"/>
        <end position="49"/>
    </location>
</feature>
<evidence type="ECO:0000256" key="1">
    <source>
        <dbReference type="SAM" id="Phobius"/>
    </source>
</evidence>
<name>A0A917JTW5_9GAMM</name>
<keyword evidence="1" id="KW-1133">Transmembrane helix</keyword>
<reference evidence="2" key="2">
    <citation type="submission" date="2020-09" db="EMBL/GenBank/DDBJ databases">
        <authorList>
            <person name="Sun Q."/>
            <person name="Ohkuma M."/>
        </authorList>
    </citation>
    <scope>NUCLEOTIDE SEQUENCE</scope>
    <source>
        <strain evidence="2">JCM 13919</strain>
    </source>
</reference>
<feature type="transmembrane region" description="Helical" evidence="1">
    <location>
        <begin position="115"/>
        <end position="134"/>
    </location>
</feature>
<dbReference type="EMBL" id="BMOB01000005">
    <property type="protein sequence ID" value="GGI85804.1"/>
    <property type="molecule type" value="Genomic_DNA"/>
</dbReference>
<evidence type="ECO:0000313" key="2">
    <source>
        <dbReference type="EMBL" id="GGI85804.1"/>
    </source>
</evidence>
<dbReference type="OrthoDB" id="5653183at2"/>
<dbReference type="Proteomes" id="UP000630149">
    <property type="component" value="Unassembled WGS sequence"/>
</dbReference>
<comment type="caution">
    <text evidence="2">The sequence shown here is derived from an EMBL/GenBank/DDBJ whole genome shotgun (WGS) entry which is preliminary data.</text>
</comment>